<protein>
    <submittedName>
        <fullName evidence="1">Uncharacterized protein</fullName>
    </submittedName>
</protein>
<dbReference type="EMBL" id="KN847350">
    <property type="protein sequence ID" value="KIW36689.1"/>
    <property type="molecule type" value="Genomic_DNA"/>
</dbReference>
<accession>A0A0D2DLU0</accession>
<sequence>MAGLPDVFVLDLCTGGPLVVVCLVFRTLQELSTFRVSIDTIPALAGKMGKKTSFWSLSSICVSKAAMLSLRQPRQQSGQEHISRIYNSIRHLRREDNAVTVMYAPAHDDDKWKKIAKEKAQMATSSKAGLPTQRPGMKSTMLNAARAKRSPTRSPLEKVGIHSKRVDTALPGKHTRQLYDWLSRREARALAQLRTGMAEQLSLPDQCCPYGSIRMRTSERDSGAFSLSMYQVEGVPYGDAPM</sequence>
<dbReference type="VEuPathDB" id="FungiDB:PV06_11104"/>
<proteinExistence type="predicted"/>
<evidence type="ECO:0000313" key="1">
    <source>
        <dbReference type="EMBL" id="KIW36689.1"/>
    </source>
</evidence>
<reference evidence="1 2" key="1">
    <citation type="submission" date="2015-01" db="EMBL/GenBank/DDBJ databases">
        <title>The Genome Sequence of Exophiala oligosperma CBS72588.</title>
        <authorList>
            <consortium name="The Broad Institute Genomics Platform"/>
            <person name="Cuomo C."/>
            <person name="de Hoog S."/>
            <person name="Gorbushina A."/>
            <person name="Stielow B."/>
            <person name="Teixiera M."/>
            <person name="Abouelleil A."/>
            <person name="Chapman S.B."/>
            <person name="Priest M."/>
            <person name="Young S.K."/>
            <person name="Wortman J."/>
            <person name="Nusbaum C."/>
            <person name="Birren B."/>
        </authorList>
    </citation>
    <scope>NUCLEOTIDE SEQUENCE [LARGE SCALE GENOMIC DNA]</scope>
    <source>
        <strain evidence="1 2">CBS 72588</strain>
    </source>
</reference>
<dbReference type="GeneID" id="27363178"/>
<gene>
    <name evidence="1" type="ORF">PV06_11104</name>
</gene>
<dbReference type="STRING" id="215243.A0A0D2DLU0"/>
<dbReference type="OrthoDB" id="3261222at2759"/>
<dbReference type="HOGENOM" id="CLU_1147202_0_0_1"/>
<dbReference type="Proteomes" id="UP000053342">
    <property type="component" value="Unassembled WGS sequence"/>
</dbReference>
<keyword evidence="2" id="KW-1185">Reference proteome</keyword>
<organism evidence="1 2">
    <name type="scientific">Exophiala oligosperma</name>
    <dbReference type="NCBI Taxonomy" id="215243"/>
    <lineage>
        <taxon>Eukaryota</taxon>
        <taxon>Fungi</taxon>
        <taxon>Dikarya</taxon>
        <taxon>Ascomycota</taxon>
        <taxon>Pezizomycotina</taxon>
        <taxon>Eurotiomycetes</taxon>
        <taxon>Chaetothyriomycetidae</taxon>
        <taxon>Chaetothyriales</taxon>
        <taxon>Herpotrichiellaceae</taxon>
        <taxon>Exophiala</taxon>
    </lineage>
</organism>
<dbReference type="AlphaFoldDB" id="A0A0D2DLU0"/>
<evidence type="ECO:0000313" key="2">
    <source>
        <dbReference type="Proteomes" id="UP000053342"/>
    </source>
</evidence>
<dbReference type="RefSeq" id="XP_016256905.1">
    <property type="nucleotide sequence ID" value="XM_016412724.1"/>
</dbReference>
<name>A0A0D2DLU0_9EURO</name>